<sequence length="296" mass="31707">MTTTPGTDAPLPARGADWTTDELVIARIARDFSGEVVATGATVHSYLAARLAKALHAPELAIVGGSLAGFDCPVTPQIPGDEFVAGHLAPAPLDWLEQWDLITADRFRIVLGPAQIDRHGNCNISVLGDWSRPTVQMIGSRGIPDDAARLSELSYHVVRHSTKTFVERVDFVCGPGFGAERRRLGMTTGLPRRVVSDLGVFGFDPAGEHMVIESLHPGVSFEHCRQRTGFAWPEPAGPIPVTAPPTEAELRCLREVVDPHGVRLAATGQATPELLATLYAAERRAIAEAQAKGPVP</sequence>
<organism evidence="1 2">
    <name type="scientific">Streptomyces luteolus</name>
    <dbReference type="NCBI Taxonomy" id="3043615"/>
    <lineage>
        <taxon>Bacteria</taxon>
        <taxon>Bacillati</taxon>
        <taxon>Actinomycetota</taxon>
        <taxon>Actinomycetes</taxon>
        <taxon>Kitasatosporales</taxon>
        <taxon>Streptomycetaceae</taxon>
        <taxon>Streptomyces</taxon>
    </lineage>
</organism>
<dbReference type="InterPro" id="IPR004165">
    <property type="entry name" value="CoA_trans_fam_I"/>
</dbReference>
<dbReference type="GO" id="GO:0016740">
    <property type="term" value="F:transferase activity"/>
    <property type="evidence" value="ECO:0007669"/>
    <property type="project" value="UniProtKB-KW"/>
</dbReference>
<dbReference type="Proteomes" id="UP001237105">
    <property type="component" value="Unassembled WGS sequence"/>
</dbReference>
<accession>A0ABT6SPR8</accession>
<dbReference type="Pfam" id="PF01144">
    <property type="entry name" value="CoA_trans"/>
    <property type="match status" value="1"/>
</dbReference>
<name>A0ABT6SPR8_9ACTN</name>
<protein>
    <submittedName>
        <fullName evidence="1">CoA-transferase</fullName>
        <ecNumber evidence="1">2.8.3.-</ecNumber>
    </submittedName>
</protein>
<keyword evidence="1" id="KW-0808">Transferase</keyword>
<evidence type="ECO:0000313" key="2">
    <source>
        <dbReference type="Proteomes" id="UP001237105"/>
    </source>
</evidence>
<gene>
    <name evidence="1" type="ORF">QIT00_03350</name>
</gene>
<keyword evidence="2" id="KW-1185">Reference proteome</keyword>
<dbReference type="EMBL" id="JASCIS010000003">
    <property type="protein sequence ID" value="MDI3417607.1"/>
    <property type="molecule type" value="Genomic_DNA"/>
</dbReference>
<dbReference type="EC" id="2.8.3.-" evidence="1"/>
<dbReference type="Gene3D" id="3.40.1080.10">
    <property type="entry name" value="Glutaconate Coenzyme A-transferase"/>
    <property type="match status" value="1"/>
</dbReference>
<comment type="caution">
    <text evidence="1">The sequence shown here is derived from an EMBL/GenBank/DDBJ whole genome shotgun (WGS) entry which is preliminary data.</text>
</comment>
<proteinExistence type="predicted"/>
<dbReference type="InterPro" id="IPR037171">
    <property type="entry name" value="NagB/RpiA_transferase-like"/>
</dbReference>
<evidence type="ECO:0000313" key="1">
    <source>
        <dbReference type="EMBL" id="MDI3417607.1"/>
    </source>
</evidence>
<dbReference type="SUPFAM" id="SSF100950">
    <property type="entry name" value="NagB/RpiA/CoA transferase-like"/>
    <property type="match status" value="1"/>
</dbReference>
<dbReference type="RefSeq" id="WP_282533534.1">
    <property type="nucleotide sequence ID" value="NZ_JASCIS010000003.1"/>
</dbReference>
<dbReference type="SMART" id="SM00882">
    <property type="entry name" value="CoA_trans"/>
    <property type="match status" value="1"/>
</dbReference>
<reference evidence="1 2" key="1">
    <citation type="submission" date="2023-05" db="EMBL/GenBank/DDBJ databases">
        <title>Draft genome sequence of Streptomyces sp. B-S-A12 isolated from a cave soil in Thailand.</title>
        <authorList>
            <person name="Chamroensaksri N."/>
            <person name="Muangham S."/>
        </authorList>
    </citation>
    <scope>NUCLEOTIDE SEQUENCE [LARGE SCALE GENOMIC DNA]</scope>
    <source>
        <strain evidence="1 2">B-S-A12</strain>
    </source>
</reference>